<organism evidence="2 3">
    <name type="scientific">Rhipicephalus sanguineus</name>
    <name type="common">Brown dog tick</name>
    <name type="synonym">Ixodes sanguineus</name>
    <dbReference type="NCBI Taxonomy" id="34632"/>
    <lineage>
        <taxon>Eukaryota</taxon>
        <taxon>Metazoa</taxon>
        <taxon>Ecdysozoa</taxon>
        <taxon>Arthropoda</taxon>
        <taxon>Chelicerata</taxon>
        <taxon>Arachnida</taxon>
        <taxon>Acari</taxon>
        <taxon>Parasitiformes</taxon>
        <taxon>Ixodida</taxon>
        <taxon>Ixodoidea</taxon>
        <taxon>Ixodidae</taxon>
        <taxon>Rhipicephalinae</taxon>
        <taxon>Rhipicephalus</taxon>
        <taxon>Rhipicephalus</taxon>
    </lineage>
</organism>
<evidence type="ECO:0000256" key="1">
    <source>
        <dbReference type="SAM" id="MobiDB-lite"/>
    </source>
</evidence>
<reference evidence="2" key="2">
    <citation type="submission" date="2021-09" db="EMBL/GenBank/DDBJ databases">
        <authorList>
            <person name="Jia N."/>
            <person name="Wang J."/>
            <person name="Shi W."/>
            <person name="Du L."/>
            <person name="Sun Y."/>
            <person name="Zhan W."/>
            <person name="Jiang J."/>
            <person name="Wang Q."/>
            <person name="Zhang B."/>
            <person name="Ji P."/>
            <person name="Sakyi L.B."/>
            <person name="Cui X."/>
            <person name="Yuan T."/>
            <person name="Jiang B."/>
            <person name="Yang W."/>
            <person name="Lam T.T.-Y."/>
            <person name="Chang Q."/>
            <person name="Ding S."/>
            <person name="Wang X."/>
            <person name="Zhu J."/>
            <person name="Ruan X."/>
            <person name="Zhao L."/>
            <person name="Wei J."/>
            <person name="Que T."/>
            <person name="Du C."/>
            <person name="Cheng J."/>
            <person name="Dai P."/>
            <person name="Han X."/>
            <person name="Huang E."/>
            <person name="Gao Y."/>
            <person name="Liu J."/>
            <person name="Shao H."/>
            <person name="Ye R."/>
            <person name="Li L."/>
            <person name="Wei W."/>
            <person name="Wang X."/>
            <person name="Wang C."/>
            <person name="Huo Q."/>
            <person name="Li W."/>
            <person name="Guo W."/>
            <person name="Chen H."/>
            <person name="Chen S."/>
            <person name="Zhou L."/>
            <person name="Zhou L."/>
            <person name="Ni X."/>
            <person name="Tian J."/>
            <person name="Zhou Y."/>
            <person name="Sheng Y."/>
            <person name="Liu T."/>
            <person name="Pan Y."/>
            <person name="Xia L."/>
            <person name="Li J."/>
            <person name="Zhao F."/>
            <person name="Cao W."/>
        </authorList>
    </citation>
    <scope>NUCLEOTIDE SEQUENCE</scope>
    <source>
        <strain evidence="2">Rsan-2018</strain>
        <tissue evidence="2">Larvae</tissue>
    </source>
</reference>
<sequence>MFPVTGYRTCKKRPKPLRRKRSKTFNTSTSHSPRGHGSKMTKKQLRWLSSEAEDQDVDWPGLPPASDSPLSKDHSKSRPCSSLLQSPQGQGFRTPQFGSSRGGKDVASPSAPITNNPEYQRTAAENKLIRENLAEMKKKLAFLKAHQKQTPQKQISHPVPTRLGSSVSVNTSPDLTVTLNSPDATWTNLE</sequence>
<keyword evidence="3" id="KW-1185">Reference proteome</keyword>
<proteinExistence type="predicted"/>
<feature type="region of interest" description="Disordered" evidence="1">
    <location>
        <begin position="144"/>
        <end position="190"/>
    </location>
</feature>
<gene>
    <name evidence="2" type="ORF">HPB52_012227</name>
</gene>
<feature type="region of interest" description="Disordered" evidence="1">
    <location>
        <begin position="1"/>
        <end position="123"/>
    </location>
</feature>
<feature type="compositionally biased region" description="Basic residues" evidence="1">
    <location>
        <begin position="33"/>
        <end position="45"/>
    </location>
</feature>
<protein>
    <submittedName>
        <fullName evidence="2">Uncharacterized protein</fullName>
    </submittedName>
</protein>
<dbReference type="Proteomes" id="UP000821837">
    <property type="component" value="Chromosome 8"/>
</dbReference>
<dbReference type="EMBL" id="JABSTV010001254">
    <property type="protein sequence ID" value="KAH7939409.1"/>
    <property type="molecule type" value="Genomic_DNA"/>
</dbReference>
<reference evidence="2" key="1">
    <citation type="journal article" date="2020" name="Cell">
        <title>Large-Scale Comparative Analyses of Tick Genomes Elucidate Their Genetic Diversity and Vector Capacities.</title>
        <authorList>
            <consortium name="Tick Genome and Microbiome Consortium (TIGMIC)"/>
            <person name="Jia N."/>
            <person name="Wang J."/>
            <person name="Shi W."/>
            <person name="Du L."/>
            <person name="Sun Y."/>
            <person name="Zhan W."/>
            <person name="Jiang J.F."/>
            <person name="Wang Q."/>
            <person name="Zhang B."/>
            <person name="Ji P."/>
            <person name="Bell-Sakyi L."/>
            <person name="Cui X.M."/>
            <person name="Yuan T.T."/>
            <person name="Jiang B.G."/>
            <person name="Yang W.F."/>
            <person name="Lam T.T."/>
            <person name="Chang Q.C."/>
            <person name="Ding S.J."/>
            <person name="Wang X.J."/>
            <person name="Zhu J.G."/>
            <person name="Ruan X.D."/>
            <person name="Zhao L."/>
            <person name="Wei J.T."/>
            <person name="Ye R.Z."/>
            <person name="Que T.C."/>
            <person name="Du C.H."/>
            <person name="Zhou Y.H."/>
            <person name="Cheng J.X."/>
            <person name="Dai P.F."/>
            <person name="Guo W.B."/>
            <person name="Han X.H."/>
            <person name="Huang E.J."/>
            <person name="Li L.F."/>
            <person name="Wei W."/>
            <person name="Gao Y.C."/>
            <person name="Liu J.Z."/>
            <person name="Shao H.Z."/>
            <person name="Wang X."/>
            <person name="Wang C.C."/>
            <person name="Yang T.C."/>
            <person name="Huo Q.B."/>
            <person name="Li W."/>
            <person name="Chen H.Y."/>
            <person name="Chen S.E."/>
            <person name="Zhou L.G."/>
            <person name="Ni X.B."/>
            <person name="Tian J.H."/>
            <person name="Sheng Y."/>
            <person name="Liu T."/>
            <person name="Pan Y.S."/>
            <person name="Xia L.Y."/>
            <person name="Li J."/>
            <person name="Zhao F."/>
            <person name="Cao W.C."/>
        </authorList>
    </citation>
    <scope>NUCLEOTIDE SEQUENCE</scope>
    <source>
        <strain evidence="2">Rsan-2018</strain>
    </source>
</reference>
<evidence type="ECO:0000313" key="3">
    <source>
        <dbReference type="Proteomes" id="UP000821837"/>
    </source>
</evidence>
<feature type="compositionally biased region" description="Basic residues" evidence="1">
    <location>
        <begin position="9"/>
        <end position="23"/>
    </location>
</feature>
<name>A0A9D4PGQ6_RHISA</name>
<comment type="caution">
    <text evidence="2">The sequence shown here is derived from an EMBL/GenBank/DDBJ whole genome shotgun (WGS) entry which is preliminary data.</text>
</comment>
<evidence type="ECO:0000313" key="2">
    <source>
        <dbReference type="EMBL" id="KAH7939409.1"/>
    </source>
</evidence>
<feature type="compositionally biased region" description="Polar residues" evidence="1">
    <location>
        <begin position="78"/>
        <end position="99"/>
    </location>
</feature>
<accession>A0A9D4PGQ6</accession>
<feature type="compositionally biased region" description="Polar residues" evidence="1">
    <location>
        <begin position="163"/>
        <end position="190"/>
    </location>
</feature>
<dbReference type="AlphaFoldDB" id="A0A9D4PGQ6"/>